<feature type="compositionally biased region" description="Basic and acidic residues" evidence="1">
    <location>
        <begin position="70"/>
        <end position="82"/>
    </location>
</feature>
<reference evidence="2 3" key="1">
    <citation type="journal article" date="2015" name="Sci. Rep.">
        <title>The power of single molecule real-time sequencing technology in the de novo assembly of a eukaryotic genome.</title>
        <authorList>
            <person name="Sakai H."/>
            <person name="Naito K."/>
            <person name="Ogiso-Tanaka E."/>
            <person name="Takahashi Y."/>
            <person name="Iseki K."/>
            <person name="Muto C."/>
            <person name="Satou K."/>
            <person name="Teruya K."/>
            <person name="Shiroma A."/>
            <person name="Shimoji M."/>
            <person name="Hirano T."/>
            <person name="Itoh T."/>
            <person name="Kaga A."/>
            <person name="Tomooka N."/>
        </authorList>
    </citation>
    <scope>NUCLEOTIDE SEQUENCE [LARGE SCALE GENOMIC DNA]</scope>
    <source>
        <strain evidence="3">cv. Shumari</strain>
    </source>
</reference>
<accession>A0A0S3T532</accession>
<dbReference type="Proteomes" id="UP000291084">
    <property type="component" value="Chromosome 10"/>
</dbReference>
<proteinExistence type="predicted"/>
<feature type="region of interest" description="Disordered" evidence="1">
    <location>
        <begin position="51"/>
        <end position="88"/>
    </location>
</feature>
<protein>
    <submittedName>
        <fullName evidence="2">Uncharacterized protein</fullName>
    </submittedName>
</protein>
<sequence>MLKILALLGSGDKQASGHMYTVLGDKIRKSDSMTNIGNAVLYDTRKLEEAKQRRSHQEGVVAATSRRCSRVKEEKHGMERNGEGSPRVEGLLREDKKWRAPILILWHIGVEGIQAGNWTKEKKNLARNKEGSREYVRSGYKMQGAAN</sequence>
<name>A0A0S3T532_PHAAN</name>
<dbReference type="EMBL" id="AP015043">
    <property type="protein sequence ID" value="BAU00003.1"/>
    <property type="molecule type" value="Genomic_DNA"/>
</dbReference>
<evidence type="ECO:0000256" key="1">
    <source>
        <dbReference type="SAM" id="MobiDB-lite"/>
    </source>
</evidence>
<dbReference type="AlphaFoldDB" id="A0A0S3T532"/>
<evidence type="ECO:0000313" key="3">
    <source>
        <dbReference type="Proteomes" id="UP000291084"/>
    </source>
</evidence>
<gene>
    <name evidence="2" type="primary">Vigan.10G155300</name>
    <name evidence="2" type="ORF">VIGAN_10155300</name>
</gene>
<evidence type="ECO:0000313" key="2">
    <source>
        <dbReference type="EMBL" id="BAU00003.1"/>
    </source>
</evidence>
<keyword evidence="3" id="KW-1185">Reference proteome</keyword>
<organism evidence="2 3">
    <name type="scientific">Vigna angularis var. angularis</name>
    <dbReference type="NCBI Taxonomy" id="157739"/>
    <lineage>
        <taxon>Eukaryota</taxon>
        <taxon>Viridiplantae</taxon>
        <taxon>Streptophyta</taxon>
        <taxon>Embryophyta</taxon>
        <taxon>Tracheophyta</taxon>
        <taxon>Spermatophyta</taxon>
        <taxon>Magnoliopsida</taxon>
        <taxon>eudicotyledons</taxon>
        <taxon>Gunneridae</taxon>
        <taxon>Pentapetalae</taxon>
        <taxon>rosids</taxon>
        <taxon>fabids</taxon>
        <taxon>Fabales</taxon>
        <taxon>Fabaceae</taxon>
        <taxon>Papilionoideae</taxon>
        <taxon>50 kb inversion clade</taxon>
        <taxon>NPAAA clade</taxon>
        <taxon>indigoferoid/millettioid clade</taxon>
        <taxon>Phaseoleae</taxon>
        <taxon>Vigna</taxon>
    </lineage>
</organism>